<proteinExistence type="predicted"/>
<protein>
    <submittedName>
        <fullName evidence="1">Uncharacterized protein</fullName>
    </submittedName>
</protein>
<accession>A0A841FEF4</accession>
<sequence length="499" mass="51242">MTVFTVAGEVSAREVDVISLPVDVGNGVDLGYDWGAVPGTDAAEVTAAALTITSAPGEESLSLPVTADGDGLIITPPAHVDVKTLTLVGLYRLDGEDKITVRSEADLAGRLAVRVEPATGGGFAAPAYSVPPVWGHDLIPATLTGASMGYSPYPALRLPTGLRAKRLRLSLVTGDTPEEFEERPFGVDRIQGLLVRPPRDLTVTGPGGTKVLDVPGETPAGRRFDVDLTPEAQKLLSTALAAGQPLTGAFTVRGAAGSKVRLTGGKVHGDLIRSFPGVRGTTLRGEAVVPAEFAATVPGDVRGDLTVAYLGLRVHTEPSDAFPAQQGGIAGPVLTPDGLPVTRAFPPAGIGQHPLALVGLIGRATGDCAITLTVTRPNGEPLGPAAQAQVPAAERVGTTWITLPAPVTVTEPAALTVTVTRGRFLWAAGDRPLARLVIADPAPPATPVTLGATVLAAVDADGIHLPAHPLPPNLAAGAPLASDLFVQVDLSDVVMRYRR</sequence>
<dbReference type="AlphaFoldDB" id="A0A841FEF4"/>
<organism evidence="1 2">
    <name type="scientific">Phytomonospora endophytica</name>
    <dbReference type="NCBI Taxonomy" id="714109"/>
    <lineage>
        <taxon>Bacteria</taxon>
        <taxon>Bacillati</taxon>
        <taxon>Actinomycetota</taxon>
        <taxon>Actinomycetes</taxon>
        <taxon>Micromonosporales</taxon>
        <taxon>Micromonosporaceae</taxon>
        <taxon>Phytomonospora</taxon>
    </lineage>
</organism>
<keyword evidence="2" id="KW-1185">Reference proteome</keyword>
<name>A0A841FEF4_9ACTN</name>
<comment type="caution">
    <text evidence="1">The sequence shown here is derived from an EMBL/GenBank/DDBJ whole genome shotgun (WGS) entry which is preliminary data.</text>
</comment>
<gene>
    <name evidence="1" type="ORF">HNR73_001765</name>
</gene>
<evidence type="ECO:0000313" key="1">
    <source>
        <dbReference type="EMBL" id="MBB6033915.1"/>
    </source>
</evidence>
<evidence type="ECO:0000313" key="2">
    <source>
        <dbReference type="Proteomes" id="UP000548476"/>
    </source>
</evidence>
<dbReference type="EMBL" id="JACHGT010000003">
    <property type="protein sequence ID" value="MBB6033915.1"/>
    <property type="molecule type" value="Genomic_DNA"/>
</dbReference>
<dbReference type="Proteomes" id="UP000548476">
    <property type="component" value="Unassembled WGS sequence"/>
</dbReference>
<reference evidence="1 2" key="1">
    <citation type="submission" date="2020-08" db="EMBL/GenBank/DDBJ databases">
        <title>Genomic Encyclopedia of Type Strains, Phase IV (KMG-IV): sequencing the most valuable type-strain genomes for metagenomic binning, comparative biology and taxonomic classification.</title>
        <authorList>
            <person name="Goeker M."/>
        </authorList>
    </citation>
    <scope>NUCLEOTIDE SEQUENCE [LARGE SCALE GENOMIC DNA]</scope>
    <source>
        <strain evidence="1 2">YIM 65646</strain>
    </source>
</reference>
<dbReference type="RefSeq" id="WP_184786764.1">
    <property type="nucleotide sequence ID" value="NZ_BONT01000013.1"/>
</dbReference>